<reference evidence="2 3" key="1">
    <citation type="submission" date="2024-11" db="EMBL/GenBank/DDBJ databases">
        <authorList>
            <person name="Lucas J.A."/>
        </authorList>
    </citation>
    <scope>NUCLEOTIDE SEQUENCE [LARGE SCALE GENOMIC DNA]</scope>
    <source>
        <strain evidence="2 3">Z 7.15</strain>
    </source>
</reference>
<proteinExistence type="predicted"/>
<feature type="compositionally biased region" description="Low complexity" evidence="1">
    <location>
        <begin position="176"/>
        <end position="185"/>
    </location>
</feature>
<accession>A0ABW8QYJ0</accession>
<evidence type="ECO:0000313" key="3">
    <source>
        <dbReference type="Proteomes" id="UP001623008"/>
    </source>
</evidence>
<evidence type="ECO:0000313" key="2">
    <source>
        <dbReference type="EMBL" id="MFK9004035.1"/>
    </source>
</evidence>
<organism evidence="2 3">
    <name type="scientific">Pseudomonas pergaminensis</name>
    <dbReference type="NCBI Taxonomy" id="2853159"/>
    <lineage>
        <taxon>Bacteria</taxon>
        <taxon>Pseudomonadati</taxon>
        <taxon>Pseudomonadota</taxon>
        <taxon>Gammaproteobacteria</taxon>
        <taxon>Pseudomonadales</taxon>
        <taxon>Pseudomonadaceae</taxon>
        <taxon>Pseudomonas</taxon>
    </lineage>
</organism>
<dbReference type="EMBL" id="JBJHQF010000008">
    <property type="protein sequence ID" value="MFK9004035.1"/>
    <property type="molecule type" value="Genomic_DNA"/>
</dbReference>
<dbReference type="RefSeq" id="WP_406597084.1">
    <property type="nucleotide sequence ID" value="NZ_JBJHQF010000008.1"/>
</dbReference>
<dbReference type="Proteomes" id="UP001623008">
    <property type="component" value="Unassembled WGS sequence"/>
</dbReference>
<sequence length="470" mass="47187">MTWYKTGTVAVTPGSNAVLGTGTSFIANARVGDAFRGPDGEWYEVTNIASDTAISIAPNYQGVAEAAGGYSLAPMQGYVKDSADALRAATQVIASGVADMQEQVAAATEAAQSAGQSKVVATEQAGIATAAAEASSDNKNAAQLAAQQSQNSAQASGAAADRSETARDSIVQSEQAAAASAAAAKDSADRAEEVTEGKAASGANSDITSLSALTTALSVAQGGTGSKNPSDARSALGLKSAATAELMTSLSDPTAGRVMVVGAFGTGGTAGVRLPGDDANAVVPNGNYWTPAVWTGAPYVGADSKNQGFLETRTWSTSGDAIQVWRGIIPAYGSFTRFKTEGVWGSWTNSSAADIAFTYVYPNGGSAASPASVSIGSRYASPNPFPGFPIICHVELLISGVWETPGWFSNGQSGGSGTLSTPRRGGAVDEIITATGGIGVASGSAFGGGSYNSSTLTSAPARIKVWRVKG</sequence>
<name>A0ABW8QYJ0_9PSED</name>
<comment type="caution">
    <text evidence="2">The sequence shown here is derived from an EMBL/GenBank/DDBJ whole genome shotgun (WGS) entry which is preliminary data.</text>
</comment>
<feature type="compositionally biased region" description="Low complexity" evidence="1">
    <location>
        <begin position="141"/>
        <end position="160"/>
    </location>
</feature>
<keyword evidence="3" id="KW-1185">Reference proteome</keyword>
<feature type="compositionally biased region" description="Basic and acidic residues" evidence="1">
    <location>
        <begin position="186"/>
        <end position="196"/>
    </location>
</feature>
<evidence type="ECO:0008006" key="4">
    <source>
        <dbReference type="Google" id="ProtNLM"/>
    </source>
</evidence>
<protein>
    <recommendedName>
        <fullName evidence="4">Phage tail protein</fullName>
    </recommendedName>
</protein>
<evidence type="ECO:0000256" key="1">
    <source>
        <dbReference type="SAM" id="MobiDB-lite"/>
    </source>
</evidence>
<gene>
    <name evidence="2" type="ORF">ACJEBJ_07870</name>
</gene>
<feature type="region of interest" description="Disordered" evidence="1">
    <location>
        <begin position="139"/>
        <end position="203"/>
    </location>
</feature>